<evidence type="ECO:0000313" key="7">
    <source>
        <dbReference type="Proteomes" id="UP000824231"/>
    </source>
</evidence>
<dbReference type="CDD" id="cd16914">
    <property type="entry name" value="EcfT"/>
    <property type="match status" value="1"/>
</dbReference>
<evidence type="ECO:0000256" key="3">
    <source>
        <dbReference type="ARBA" id="ARBA00022989"/>
    </source>
</evidence>
<accession>A0A9D2AKQ8</accession>
<sequence length="217" mass="24222">MNPSWQLLLVLIISLEISFTHRLVANLILIVVAAIVLLRYHLQFKTYLRLLLIPAIPATALAVTIGFFSPAHDWWFAAVIASRIYAYVFLGATVTVTTTPLKLARSLEQNAHLNAKYAYGVLAAVNLAPRTISAIKTIRASARMRGIQLHFYSPILYFKAILLALRWSDQLVLAMESHGFVENQSRTVAEPILTSISDWLIVVMSIVILQVLLIAFP</sequence>
<feature type="transmembrane region" description="Helical" evidence="5">
    <location>
        <begin position="199"/>
        <end position="216"/>
    </location>
</feature>
<keyword evidence="3 5" id="KW-1133">Transmembrane helix</keyword>
<dbReference type="AlphaFoldDB" id="A0A9D2AKQ8"/>
<dbReference type="GO" id="GO:0005886">
    <property type="term" value="C:plasma membrane"/>
    <property type="evidence" value="ECO:0007669"/>
    <property type="project" value="UniProtKB-ARBA"/>
</dbReference>
<evidence type="ECO:0000256" key="4">
    <source>
        <dbReference type="ARBA" id="ARBA00023136"/>
    </source>
</evidence>
<proteinExistence type="predicted"/>
<comment type="subcellular location">
    <subcellularLocation>
        <location evidence="1">Membrane</location>
        <topology evidence="1">Multi-pass membrane protein</topology>
    </subcellularLocation>
</comment>
<dbReference type="InterPro" id="IPR003339">
    <property type="entry name" value="ABC/ECF_trnsptr_transmembrane"/>
</dbReference>
<dbReference type="Pfam" id="PF02361">
    <property type="entry name" value="CbiQ"/>
    <property type="match status" value="1"/>
</dbReference>
<gene>
    <name evidence="6" type="ORF">H9856_00995</name>
</gene>
<feature type="transmembrane region" description="Helical" evidence="5">
    <location>
        <begin position="50"/>
        <end position="68"/>
    </location>
</feature>
<evidence type="ECO:0000256" key="1">
    <source>
        <dbReference type="ARBA" id="ARBA00004141"/>
    </source>
</evidence>
<keyword evidence="2 5" id="KW-0812">Transmembrane</keyword>
<reference evidence="6" key="1">
    <citation type="journal article" date="2021" name="PeerJ">
        <title>Extensive microbial diversity within the chicken gut microbiome revealed by metagenomics and culture.</title>
        <authorList>
            <person name="Gilroy R."/>
            <person name="Ravi A."/>
            <person name="Getino M."/>
            <person name="Pursley I."/>
            <person name="Horton D.L."/>
            <person name="Alikhan N.F."/>
            <person name="Baker D."/>
            <person name="Gharbi K."/>
            <person name="Hall N."/>
            <person name="Watson M."/>
            <person name="Adriaenssens E.M."/>
            <person name="Foster-Nyarko E."/>
            <person name="Jarju S."/>
            <person name="Secka A."/>
            <person name="Antonio M."/>
            <person name="Oren A."/>
            <person name="Chaudhuri R.R."/>
            <person name="La Ragione R."/>
            <person name="Hildebrand F."/>
            <person name="Pallen M.J."/>
        </authorList>
    </citation>
    <scope>NUCLEOTIDE SEQUENCE</scope>
    <source>
        <strain evidence="6">ChiSxjej3B15-572</strain>
    </source>
</reference>
<feature type="transmembrane region" description="Helical" evidence="5">
    <location>
        <begin position="6"/>
        <end position="38"/>
    </location>
</feature>
<dbReference type="EMBL" id="DXFH01000001">
    <property type="protein sequence ID" value="HIX34985.1"/>
    <property type="molecule type" value="Genomic_DNA"/>
</dbReference>
<evidence type="ECO:0000256" key="2">
    <source>
        <dbReference type="ARBA" id="ARBA00022692"/>
    </source>
</evidence>
<protein>
    <submittedName>
        <fullName evidence="6">Energy-coupling factor transporter transmembrane protein EcfT</fullName>
    </submittedName>
</protein>
<feature type="transmembrane region" description="Helical" evidence="5">
    <location>
        <begin position="74"/>
        <end position="96"/>
    </location>
</feature>
<reference evidence="6" key="2">
    <citation type="submission" date="2021-04" db="EMBL/GenBank/DDBJ databases">
        <authorList>
            <person name="Gilroy R."/>
        </authorList>
    </citation>
    <scope>NUCLEOTIDE SEQUENCE</scope>
    <source>
        <strain evidence="6">ChiSxjej3B15-572</strain>
    </source>
</reference>
<dbReference type="Proteomes" id="UP000824231">
    <property type="component" value="Unassembled WGS sequence"/>
</dbReference>
<evidence type="ECO:0000256" key="5">
    <source>
        <dbReference type="SAM" id="Phobius"/>
    </source>
</evidence>
<name>A0A9D2AKQ8_9LACO</name>
<keyword evidence="4 5" id="KW-0472">Membrane</keyword>
<feature type="transmembrane region" description="Helical" evidence="5">
    <location>
        <begin position="149"/>
        <end position="167"/>
    </location>
</feature>
<organism evidence="6 7">
    <name type="scientific">Candidatus Limosilactobacillus merdigallinarum</name>
    <dbReference type="NCBI Taxonomy" id="2838652"/>
    <lineage>
        <taxon>Bacteria</taxon>
        <taxon>Bacillati</taxon>
        <taxon>Bacillota</taxon>
        <taxon>Bacilli</taxon>
        <taxon>Lactobacillales</taxon>
        <taxon>Lactobacillaceae</taxon>
        <taxon>Limosilactobacillus</taxon>
    </lineage>
</organism>
<comment type="caution">
    <text evidence="6">The sequence shown here is derived from an EMBL/GenBank/DDBJ whole genome shotgun (WGS) entry which is preliminary data.</text>
</comment>
<evidence type="ECO:0000313" key="6">
    <source>
        <dbReference type="EMBL" id="HIX34985.1"/>
    </source>
</evidence>